<feature type="chain" id="PRO_5016128158" evidence="2">
    <location>
        <begin position="34"/>
        <end position="112"/>
    </location>
</feature>
<dbReference type="AlphaFoldDB" id="A0A2V1H386"/>
<evidence type="ECO:0000313" key="3">
    <source>
        <dbReference type="EMBL" id="PVZ70469.1"/>
    </source>
</evidence>
<organism evidence="3 4">
    <name type="scientific">Pelagibaculum spongiae</name>
    <dbReference type="NCBI Taxonomy" id="2080658"/>
    <lineage>
        <taxon>Bacteria</taxon>
        <taxon>Pseudomonadati</taxon>
        <taxon>Pseudomonadota</taxon>
        <taxon>Gammaproteobacteria</taxon>
        <taxon>Oceanospirillales</taxon>
        <taxon>Pelagibaculum</taxon>
    </lineage>
</organism>
<keyword evidence="1" id="KW-0812">Transmembrane</keyword>
<accession>A0A2V1H386</accession>
<evidence type="ECO:0000256" key="2">
    <source>
        <dbReference type="SAM" id="SignalP"/>
    </source>
</evidence>
<name>A0A2V1H386_9GAMM</name>
<dbReference type="Proteomes" id="UP000244906">
    <property type="component" value="Unassembled WGS sequence"/>
</dbReference>
<feature type="signal peptide" evidence="2">
    <location>
        <begin position="1"/>
        <end position="33"/>
    </location>
</feature>
<sequence length="112" mass="12097">MHGSKLTDMALACLIMFSLTINLGLSFSVHAQAAPEALSQAYPGDASAENDQAILEQTAQTLREKQKNQGVVQKKNGPITGGGVIGNVLLFFILMLTVMVFIKLISNKRKNH</sequence>
<protein>
    <submittedName>
        <fullName evidence="3">Uncharacterized protein</fullName>
    </submittedName>
</protein>
<keyword evidence="1" id="KW-0472">Membrane</keyword>
<keyword evidence="1" id="KW-1133">Transmembrane helix</keyword>
<evidence type="ECO:0000313" key="4">
    <source>
        <dbReference type="Proteomes" id="UP000244906"/>
    </source>
</evidence>
<proteinExistence type="predicted"/>
<dbReference type="EMBL" id="QDDL01000002">
    <property type="protein sequence ID" value="PVZ70469.1"/>
    <property type="molecule type" value="Genomic_DNA"/>
</dbReference>
<keyword evidence="2" id="KW-0732">Signal</keyword>
<keyword evidence="4" id="KW-1185">Reference proteome</keyword>
<evidence type="ECO:0000256" key="1">
    <source>
        <dbReference type="SAM" id="Phobius"/>
    </source>
</evidence>
<comment type="caution">
    <text evidence="3">The sequence shown here is derived from an EMBL/GenBank/DDBJ whole genome shotgun (WGS) entry which is preliminary data.</text>
</comment>
<reference evidence="3 4" key="1">
    <citation type="submission" date="2018-04" db="EMBL/GenBank/DDBJ databases">
        <title>Thalassorhabdus spongiae gen. nov., sp. nov., isolated from a marine sponge in South-West Iceland.</title>
        <authorList>
            <person name="Knobloch S."/>
            <person name="Daussin A."/>
            <person name="Johannsson R."/>
            <person name="Marteinsson V.T."/>
        </authorList>
    </citation>
    <scope>NUCLEOTIDE SEQUENCE [LARGE SCALE GENOMIC DNA]</scope>
    <source>
        <strain evidence="3 4">Hp12</strain>
    </source>
</reference>
<feature type="transmembrane region" description="Helical" evidence="1">
    <location>
        <begin position="84"/>
        <end position="105"/>
    </location>
</feature>
<dbReference type="RefSeq" id="WP_116686542.1">
    <property type="nucleotide sequence ID" value="NZ_CAWNYD010000002.1"/>
</dbReference>
<gene>
    <name evidence="3" type="ORF">DC094_07755</name>
</gene>